<name>A0A6J7G1I0_9ZZZZ</name>
<evidence type="ECO:0000256" key="1">
    <source>
        <dbReference type="SAM" id="Phobius"/>
    </source>
</evidence>
<protein>
    <submittedName>
        <fullName evidence="2">Unannotated protein</fullName>
    </submittedName>
</protein>
<dbReference type="EMBL" id="CAFBLP010000184">
    <property type="protein sequence ID" value="CAB4900218.1"/>
    <property type="molecule type" value="Genomic_DNA"/>
</dbReference>
<proteinExistence type="predicted"/>
<gene>
    <name evidence="2" type="ORF">UFOPK3376_03368</name>
</gene>
<reference evidence="2" key="1">
    <citation type="submission" date="2020-05" db="EMBL/GenBank/DDBJ databases">
        <authorList>
            <person name="Chiriac C."/>
            <person name="Salcher M."/>
            <person name="Ghai R."/>
            <person name="Kavagutti S V."/>
        </authorList>
    </citation>
    <scope>NUCLEOTIDE SEQUENCE</scope>
</reference>
<sequence>MTIAVVVIVVIVVIGAGAFLFFGQHKPDDGVTSFRRHIDALSPEARREVIERVQNARESGKGK</sequence>
<dbReference type="AlphaFoldDB" id="A0A6J7G1I0"/>
<organism evidence="2">
    <name type="scientific">freshwater metagenome</name>
    <dbReference type="NCBI Taxonomy" id="449393"/>
    <lineage>
        <taxon>unclassified sequences</taxon>
        <taxon>metagenomes</taxon>
        <taxon>ecological metagenomes</taxon>
    </lineage>
</organism>
<keyword evidence="1" id="KW-0472">Membrane</keyword>
<evidence type="ECO:0000313" key="2">
    <source>
        <dbReference type="EMBL" id="CAB4900218.1"/>
    </source>
</evidence>
<accession>A0A6J7G1I0</accession>
<keyword evidence="1" id="KW-0812">Transmembrane</keyword>
<keyword evidence="1" id="KW-1133">Transmembrane helix</keyword>
<feature type="transmembrane region" description="Helical" evidence="1">
    <location>
        <begin position="6"/>
        <end position="23"/>
    </location>
</feature>